<proteinExistence type="inferred from homology"/>
<dbReference type="SUPFAM" id="SSF52096">
    <property type="entry name" value="ClpP/crotonase"/>
    <property type="match status" value="2"/>
</dbReference>
<evidence type="ECO:0000256" key="6">
    <source>
        <dbReference type="ARBA" id="ARBA00023136"/>
    </source>
</evidence>
<dbReference type="Gene3D" id="6.20.330.10">
    <property type="match status" value="1"/>
</dbReference>
<evidence type="ECO:0000313" key="8">
    <source>
        <dbReference type="EMBL" id="MBD3365156.1"/>
    </source>
</evidence>
<dbReference type="GO" id="GO:0006465">
    <property type="term" value="P:signal peptide processing"/>
    <property type="evidence" value="ECO:0007669"/>
    <property type="project" value="InterPro"/>
</dbReference>
<evidence type="ECO:0000313" key="9">
    <source>
        <dbReference type="Proteomes" id="UP000630660"/>
    </source>
</evidence>
<dbReference type="InterPro" id="IPR004634">
    <property type="entry name" value="Pept_S49_pIV"/>
</dbReference>
<name>A0A9D5QDK7_UNCW3</name>
<comment type="caution">
    <text evidence="8">The sequence shown here is derived from an EMBL/GenBank/DDBJ whole genome shotgun (WGS) entry which is preliminary data.</text>
</comment>
<feature type="domain" description="Peptidase S49" evidence="7">
    <location>
        <begin position="580"/>
        <end position="730"/>
    </location>
</feature>
<keyword evidence="4" id="KW-0378">Hydrolase</keyword>
<dbReference type="CDD" id="cd07018">
    <property type="entry name" value="S49_SppA_67K_type"/>
    <property type="match status" value="1"/>
</dbReference>
<keyword evidence="5" id="KW-0720">Serine protease</keyword>
<dbReference type="InterPro" id="IPR047272">
    <property type="entry name" value="S49_SppA_C"/>
</dbReference>
<dbReference type="InterPro" id="IPR004635">
    <property type="entry name" value="Pept_S49_SppA"/>
</dbReference>
<dbReference type="Proteomes" id="UP000630660">
    <property type="component" value="Unassembled WGS sequence"/>
</dbReference>
<evidence type="ECO:0000256" key="2">
    <source>
        <dbReference type="ARBA" id="ARBA00008683"/>
    </source>
</evidence>
<dbReference type="EMBL" id="WJKJ01000268">
    <property type="protein sequence ID" value="MBD3365156.1"/>
    <property type="molecule type" value="Genomic_DNA"/>
</dbReference>
<dbReference type="Gene3D" id="3.90.226.10">
    <property type="entry name" value="2-enoyl-CoA Hydratase, Chain A, domain 1"/>
    <property type="match status" value="3"/>
</dbReference>
<evidence type="ECO:0000256" key="1">
    <source>
        <dbReference type="ARBA" id="ARBA00004370"/>
    </source>
</evidence>
<dbReference type="PANTHER" id="PTHR33209">
    <property type="entry name" value="PROTEASE 4"/>
    <property type="match status" value="1"/>
</dbReference>
<accession>A0A9D5QDK7</accession>
<dbReference type="NCBIfam" id="TIGR00706">
    <property type="entry name" value="SppA_dom"/>
    <property type="match status" value="1"/>
</dbReference>
<dbReference type="InterPro" id="IPR029045">
    <property type="entry name" value="ClpP/crotonase-like_dom_sf"/>
</dbReference>
<protein>
    <submittedName>
        <fullName evidence="8">Signal peptide peptidase SppA</fullName>
    </submittedName>
</protein>
<dbReference type="Pfam" id="PF01343">
    <property type="entry name" value="Peptidase_S49"/>
    <property type="match status" value="2"/>
</dbReference>
<evidence type="ECO:0000256" key="5">
    <source>
        <dbReference type="ARBA" id="ARBA00022825"/>
    </source>
</evidence>
<organism evidence="8 9">
    <name type="scientific">candidate division WOR-3 bacterium</name>
    <dbReference type="NCBI Taxonomy" id="2052148"/>
    <lineage>
        <taxon>Bacteria</taxon>
        <taxon>Bacteria division WOR-3</taxon>
    </lineage>
</organism>
<dbReference type="PANTHER" id="PTHR33209:SF1">
    <property type="entry name" value="PEPTIDASE S49 DOMAIN-CONTAINING PROTEIN"/>
    <property type="match status" value="1"/>
</dbReference>
<dbReference type="GO" id="GO:0016020">
    <property type="term" value="C:membrane"/>
    <property type="evidence" value="ECO:0007669"/>
    <property type="project" value="UniProtKB-SubCell"/>
</dbReference>
<dbReference type="InterPro" id="IPR047217">
    <property type="entry name" value="S49_SppA_67K_type_N"/>
</dbReference>
<gene>
    <name evidence="8" type="primary">sppA</name>
    <name evidence="8" type="ORF">GF359_08070</name>
</gene>
<dbReference type="InterPro" id="IPR002142">
    <property type="entry name" value="Peptidase_S49"/>
</dbReference>
<keyword evidence="6" id="KW-0472">Membrane</keyword>
<dbReference type="GO" id="GO:0008236">
    <property type="term" value="F:serine-type peptidase activity"/>
    <property type="evidence" value="ECO:0007669"/>
    <property type="project" value="UniProtKB-KW"/>
</dbReference>
<evidence type="ECO:0000256" key="3">
    <source>
        <dbReference type="ARBA" id="ARBA00022670"/>
    </source>
</evidence>
<comment type="subcellular location">
    <subcellularLocation>
        <location evidence="1">Membrane</location>
    </subcellularLocation>
</comment>
<sequence>MNMQYLLFIMAGMGFFSSSSVSFSERSDALWTNPAGLGLHGDGIELQSGFSVIEGDVGFNLGFASGFTGLGYRTGSEDSSGNIGNIWTSGIGIPIGKHFRIGTSYFWGESKYWNFGLQANPWNWLALGAQLETGDPFGVRAGIGLRPFTDRVTLFGDVSYCDGLENVYAGMSIEPLSGVILSGSVIQPLTDGDLAWQGGLELAFEAFKLGAGYSSEGEVGISLGVSFPRYPGITFKKPGPKVVEWVPRGRSEEPAPSGFKIGAISFGSTKSKTFYDLLTEIRDMGDRKDIKGVLLDFRGAGYSWYQVEEIRKELVELKEKGKKIVAFSEGFAIGSYYLASVADRIYMVPTGNLSLHGGYARTLHIKGALDKLGIESDYYRVGEYKSAYELVNLAEPSEEDIQQLEAYLNSLYSHILTAIERDRGIPRAEFEKIMNERILFNGDTALALGLVDSLCLALDLDSIVDIEFSQKVERAEFAKIHADEPEVPRSWLEDEEMKGLLDRGKIAIVVAEGSIVTGESGSNPLPIPLIGGKYMGSTTVSELLDEIREDKQIKAVVFRINSGGGSALASEIINRALTDLAAEKPLVVSMAGVAGSGGYYIAAPGDKIFADATTITGSIGILGGKFVTKGLNDKLGITHGTIKIYPHADMFSPDRPFDETESELMQRFIDQGYAEFVTRVAEGRDMTFDEVDEVARGRIWTGTDAVQAGLVDEVGGLMEAVGEARRLAELDEDCKVVIYPKARAAYELDDGIGVNLLSLDQLPSWINENTLYIIPYEIELPMD</sequence>
<reference evidence="8" key="1">
    <citation type="submission" date="2019-11" db="EMBL/GenBank/DDBJ databases">
        <title>Microbial mats filling the niche in hypersaline microbial mats.</title>
        <authorList>
            <person name="Wong H.L."/>
            <person name="Macleod F.I."/>
            <person name="White R.A. III"/>
            <person name="Burns B.P."/>
        </authorList>
    </citation>
    <scope>NUCLEOTIDE SEQUENCE</scope>
    <source>
        <strain evidence="8">Bin_327</strain>
    </source>
</reference>
<keyword evidence="3" id="KW-0645">Protease</keyword>
<dbReference type="NCBIfam" id="TIGR00705">
    <property type="entry name" value="SppA_67K"/>
    <property type="match status" value="1"/>
</dbReference>
<dbReference type="AlphaFoldDB" id="A0A9D5QDK7"/>
<evidence type="ECO:0000259" key="7">
    <source>
        <dbReference type="Pfam" id="PF01343"/>
    </source>
</evidence>
<dbReference type="CDD" id="cd07023">
    <property type="entry name" value="S49_Sppa_N_C"/>
    <property type="match status" value="1"/>
</dbReference>
<comment type="similarity">
    <text evidence="2">Belongs to the peptidase S49 family.</text>
</comment>
<evidence type="ECO:0000256" key="4">
    <source>
        <dbReference type="ARBA" id="ARBA00022801"/>
    </source>
</evidence>
<feature type="domain" description="Peptidase S49" evidence="7">
    <location>
        <begin position="317"/>
        <end position="455"/>
    </location>
</feature>